<dbReference type="InterPro" id="IPR013149">
    <property type="entry name" value="ADH-like_C"/>
</dbReference>
<dbReference type="GO" id="GO:0050019">
    <property type="term" value="F:L-arabinitol 4-dehydrogenase activity"/>
    <property type="evidence" value="ECO:0007669"/>
    <property type="project" value="UniProtKB-EC"/>
</dbReference>
<dbReference type="GO" id="GO:0003939">
    <property type="term" value="F:L-iditol 2-dehydrogenase (NAD+) activity"/>
    <property type="evidence" value="ECO:0007669"/>
    <property type="project" value="TreeGrafter"/>
</dbReference>
<comment type="subunit">
    <text evidence="3">Homotetramer.</text>
</comment>
<dbReference type="InterPro" id="IPR020843">
    <property type="entry name" value="ER"/>
</dbReference>
<dbReference type="HOGENOM" id="CLU_026673_11_5_1"/>
<evidence type="ECO:0000256" key="3">
    <source>
        <dbReference type="ARBA" id="ARBA00011881"/>
    </source>
</evidence>
<keyword evidence="4 11" id="KW-0479">Metal-binding</keyword>
<gene>
    <name evidence="13" type="ORF">HETIRDRAFT_329599</name>
</gene>
<dbReference type="EMBL" id="KI925465">
    <property type="protein sequence ID" value="ETW76242.1"/>
    <property type="molecule type" value="Genomic_DNA"/>
</dbReference>
<dbReference type="GO" id="GO:0006062">
    <property type="term" value="P:sorbitol catabolic process"/>
    <property type="evidence" value="ECO:0007669"/>
    <property type="project" value="TreeGrafter"/>
</dbReference>
<dbReference type="OrthoDB" id="2148442at2759"/>
<keyword evidence="5 11" id="KW-0862">Zinc</keyword>
<evidence type="ECO:0000256" key="10">
    <source>
        <dbReference type="ARBA" id="ARBA00049317"/>
    </source>
</evidence>
<dbReference type="InterPro" id="IPR011032">
    <property type="entry name" value="GroES-like_sf"/>
</dbReference>
<comment type="cofactor">
    <cofactor evidence="1 11">
        <name>Zn(2+)</name>
        <dbReference type="ChEBI" id="CHEBI:29105"/>
    </cofactor>
</comment>
<dbReference type="CDD" id="cd05285">
    <property type="entry name" value="sorbitol_DH"/>
    <property type="match status" value="1"/>
</dbReference>
<evidence type="ECO:0000256" key="6">
    <source>
        <dbReference type="ARBA" id="ARBA00023002"/>
    </source>
</evidence>
<feature type="non-terminal residue" evidence="13">
    <location>
        <position position="1"/>
    </location>
</feature>
<evidence type="ECO:0000313" key="14">
    <source>
        <dbReference type="Proteomes" id="UP000030671"/>
    </source>
</evidence>
<dbReference type="InterPro" id="IPR013154">
    <property type="entry name" value="ADH-like_N"/>
</dbReference>
<evidence type="ECO:0000256" key="8">
    <source>
        <dbReference type="ARBA" id="ARBA00038954"/>
    </source>
</evidence>
<dbReference type="Pfam" id="PF08240">
    <property type="entry name" value="ADH_N"/>
    <property type="match status" value="1"/>
</dbReference>
<reference evidence="13 14" key="1">
    <citation type="journal article" date="2012" name="New Phytol.">
        <title>Insight into trade-off between wood decay and parasitism from the genome of a fungal forest pathogen.</title>
        <authorList>
            <person name="Olson A."/>
            <person name="Aerts A."/>
            <person name="Asiegbu F."/>
            <person name="Belbahri L."/>
            <person name="Bouzid O."/>
            <person name="Broberg A."/>
            <person name="Canback B."/>
            <person name="Coutinho P.M."/>
            <person name="Cullen D."/>
            <person name="Dalman K."/>
            <person name="Deflorio G."/>
            <person name="van Diepen L.T."/>
            <person name="Dunand C."/>
            <person name="Duplessis S."/>
            <person name="Durling M."/>
            <person name="Gonthier P."/>
            <person name="Grimwood J."/>
            <person name="Fossdal C.G."/>
            <person name="Hansson D."/>
            <person name="Henrissat B."/>
            <person name="Hietala A."/>
            <person name="Himmelstrand K."/>
            <person name="Hoffmeister D."/>
            <person name="Hogberg N."/>
            <person name="James T.Y."/>
            <person name="Karlsson M."/>
            <person name="Kohler A."/>
            <person name="Kues U."/>
            <person name="Lee Y.H."/>
            <person name="Lin Y.C."/>
            <person name="Lind M."/>
            <person name="Lindquist E."/>
            <person name="Lombard V."/>
            <person name="Lucas S."/>
            <person name="Lunden K."/>
            <person name="Morin E."/>
            <person name="Murat C."/>
            <person name="Park J."/>
            <person name="Raffaello T."/>
            <person name="Rouze P."/>
            <person name="Salamov A."/>
            <person name="Schmutz J."/>
            <person name="Solheim H."/>
            <person name="Stahlberg J."/>
            <person name="Velez H."/>
            <person name="de Vries R.P."/>
            <person name="Wiebenga A."/>
            <person name="Woodward S."/>
            <person name="Yakovlev I."/>
            <person name="Garbelotto M."/>
            <person name="Martin F."/>
            <person name="Grigoriev I.V."/>
            <person name="Stenlid J."/>
        </authorList>
    </citation>
    <scope>NUCLEOTIDE SEQUENCE [LARGE SCALE GENOMIC DNA]</scope>
    <source>
        <strain evidence="13 14">TC 32-1</strain>
    </source>
</reference>
<name>W4JRP0_HETIT</name>
<comment type="similarity">
    <text evidence="2 11">Belongs to the zinc-containing alcohol dehydrogenase family.</text>
</comment>
<evidence type="ECO:0000256" key="11">
    <source>
        <dbReference type="RuleBase" id="RU361277"/>
    </source>
</evidence>
<protein>
    <recommendedName>
        <fullName evidence="9">L-arabinitol 4-dehydrogenase</fullName>
        <ecNumber evidence="8">1.1.1.12</ecNumber>
    </recommendedName>
</protein>
<dbReference type="InterPro" id="IPR036291">
    <property type="entry name" value="NAD(P)-bd_dom_sf"/>
</dbReference>
<comment type="catalytic activity">
    <reaction evidence="10">
        <text>L-arabinitol + NAD(+) = L-xylulose + NADH + H(+)</text>
        <dbReference type="Rhea" id="RHEA:16381"/>
        <dbReference type="ChEBI" id="CHEBI:15378"/>
        <dbReference type="ChEBI" id="CHEBI:17399"/>
        <dbReference type="ChEBI" id="CHEBI:18403"/>
        <dbReference type="ChEBI" id="CHEBI:57540"/>
        <dbReference type="ChEBI" id="CHEBI:57945"/>
        <dbReference type="EC" id="1.1.1.12"/>
    </reaction>
</comment>
<evidence type="ECO:0000256" key="9">
    <source>
        <dbReference type="ARBA" id="ARBA00039783"/>
    </source>
</evidence>
<dbReference type="PANTHER" id="PTHR43161:SF12">
    <property type="entry name" value="L-ARABINITOL 4-DEHYDROGENASE"/>
    <property type="match status" value="1"/>
</dbReference>
<dbReference type="FunFam" id="3.40.50.720:FF:000068">
    <property type="entry name" value="Sorbitol dehydrogenase"/>
    <property type="match status" value="1"/>
</dbReference>
<dbReference type="GeneID" id="20671508"/>
<evidence type="ECO:0000256" key="5">
    <source>
        <dbReference type="ARBA" id="ARBA00022833"/>
    </source>
</evidence>
<feature type="domain" description="Enoyl reductase (ER)" evidence="12">
    <location>
        <begin position="13"/>
        <end position="349"/>
    </location>
</feature>
<dbReference type="GO" id="GO:0008270">
    <property type="term" value="F:zinc ion binding"/>
    <property type="evidence" value="ECO:0007669"/>
    <property type="project" value="InterPro"/>
</dbReference>
<evidence type="ECO:0000313" key="13">
    <source>
        <dbReference type="EMBL" id="ETW76242.1"/>
    </source>
</evidence>
<keyword evidence="7" id="KW-0520">NAD</keyword>
<evidence type="ECO:0000256" key="2">
    <source>
        <dbReference type="ARBA" id="ARBA00008072"/>
    </source>
</evidence>
<evidence type="ECO:0000256" key="7">
    <source>
        <dbReference type="ARBA" id="ARBA00023027"/>
    </source>
</evidence>
<dbReference type="KEGG" id="hir:HETIRDRAFT_329599"/>
<dbReference type="SUPFAM" id="SSF50129">
    <property type="entry name" value="GroES-like"/>
    <property type="match status" value="1"/>
</dbReference>
<dbReference type="Proteomes" id="UP000030671">
    <property type="component" value="Unassembled WGS sequence"/>
</dbReference>
<dbReference type="PROSITE" id="PS00059">
    <property type="entry name" value="ADH_ZINC"/>
    <property type="match status" value="1"/>
</dbReference>
<sequence>LDTSNPAVFTNKAHDLYVEESPYPTCGDDQCIVRIRSTGICGSDIKFWRAGHVGSIIVEEPLGLGHESAGEIVEIGKDVTKLKVGDRVAIETTIPCGTCKHCLIGRYNLCPTATSIGAPGTPGCLRRYIAHRAAWLHLMPPDMSFATGAILEPLSVALAGIRRADLRLGQPALIAGTGAVGLLAVALANAAGATPIVATDISQPRLEIAKKLGAKYVVNVGGKSPAEVVKEIVSLTGEADRPEVAIECSGIESSIQSAMLAVDAGGVVLQIGVCGKEHVAIPFGAVMDREIDLRYLFRYKSTWPAAIRLASTGKLNLEALISHTFSLEDCIKAFETVLDPHSGAVKVIVSPHSATLN</sequence>
<evidence type="ECO:0000256" key="1">
    <source>
        <dbReference type="ARBA" id="ARBA00001947"/>
    </source>
</evidence>
<dbReference type="SMART" id="SM00829">
    <property type="entry name" value="PKS_ER"/>
    <property type="match status" value="1"/>
</dbReference>
<dbReference type="InParanoid" id="W4JRP0"/>
<dbReference type="InterPro" id="IPR002328">
    <property type="entry name" value="ADH_Zn_CS"/>
</dbReference>
<dbReference type="PANTHER" id="PTHR43161">
    <property type="entry name" value="SORBITOL DEHYDROGENASE"/>
    <property type="match status" value="1"/>
</dbReference>
<dbReference type="RefSeq" id="XP_009552445.1">
    <property type="nucleotide sequence ID" value="XM_009554150.1"/>
</dbReference>
<dbReference type="AlphaFoldDB" id="W4JRP0"/>
<organism evidence="13 14">
    <name type="scientific">Heterobasidion irregulare (strain TC 32-1)</name>
    <dbReference type="NCBI Taxonomy" id="747525"/>
    <lineage>
        <taxon>Eukaryota</taxon>
        <taxon>Fungi</taxon>
        <taxon>Dikarya</taxon>
        <taxon>Basidiomycota</taxon>
        <taxon>Agaricomycotina</taxon>
        <taxon>Agaricomycetes</taxon>
        <taxon>Russulales</taxon>
        <taxon>Bondarzewiaceae</taxon>
        <taxon>Heterobasidion</taxon>
        <taxon>Heterobasidion annosum species complex</taxon>
    </lineage>
</organism>
<accession>W4JRP0</accession>
<evidence type="ECO:0000256" key="4">
    <source>
        <dbReference type="ARBA" id="ARBA00022723"/>
    </source>
</evidence>
<evidence type="ECO:0000259" key="12">
    <source>
        <dbReference type="SMART" id="SM00829"/>
    </source>
</evidence>
<dbReference type="STRING" id="747525.W4JRP0"/>
<dbReference type="EC" id="1.1.1.12" evidence="8"/>
<dbReference type="Gene3D" id="3.90.180.10">
    <property type="entry name" value="Medium-chain alcohol dehydrogenases, catalytic domain"/>
    <property type="match status" value="1"/>
</dbReference>
<keyword evidence="6" id="KW-0560">Oxidoreductase</keyword>
<dbReference type="InterPro" id="IPR045306">
    <property type="entry name" value="SDH-like"/>
</dbReference>
<dbReference type="Gene3D" id="3.40.50.720">
    <property type="entry name" value="NAD(P)-binding Rossmann-like Domain"/>
    <property type="match status" value="1"/>
</dbReference>
<dbReference type="eggNOG" id="KOG0024">
    <property type="taxonomic scope" value="Eukaryota"/>
</dbReference>
<proteinExistence type="inferred from homology"/>
<keyword evidence="14" id="KW-1185">Reference proteome</keyword>
<dbReference type="Pfam" id="PF00107">
    <property type="entry name" value="ADH_zinc_N"/>
    <property type="match status" value="1"/>
</dbReference>
<dbReference type="SUPFAM" id="SSF51735">
    <property type="entry name" value="NAD(P)-binding Rossmann-fold domains"/>
    <property type="match status" value="1"/>
</dbReference>